<gene>
    <name evidence="1" type="ORF">HD556DRAFT_1226953</name>
</gene>
<dbReference type="OrthoDB" id="3268221at2759"/>
<proteinExistence type="predicted"/>
<name>A0A9P7J5E3_9AGAM</name>
<comment type="caution">
    <text evidence="1">The sequence shown here is derived from an EMBL/GenBank/DDBJ whole genome shotgun (WGS) entry which is preliminary data.</text>
</comment>
<reference evidence="1" key="1">
    <citation type="journal article" date="2020" name="New Phytol.">
        <title>Comparative genomics reveals dynamic genome evolution in host specialist ectomycorrhizal fungi.</title>
        <authorList>
            <person name="Lofgren L.A."/>
            <person name="Nguyen N.H."/>
            <person name="Vilgalys R."/>
            <person name="Ruytinx J."/>
            <person name="Liao H.L."/>
            <person name="Branco S."/>
            <person name="Kuo A."/>
            <person name="LaButti K."/>
            <person name="Lipzen A."/>
            <person name="Andreopoulos W."/>
            <person name="Pangilinan J."/>
            <person name="Riley R."/>
            <person name="Hundley H."/>
            <person name="Na H."/>
            <person name="Barry K."/>
            <person name="Grigoriev I.V."/>
            <person name="Stajich J.E."/>
            <person name="Kennedy P.G."/>
        </authorList>
    </citation>
    <scope>NUCLEOTIDE SEQUENCE</scope>
    <source>
        <strain evidence="1">S12</strain>
    </source>
</reference>
<organism evidence="1 2">
    <name type="scientific">Suillus plorans</name>
    <dbReference type="NCBI Taxonomy" id="116603"/>
    <lineage>
        <taxon>Eukaryota</taxon>
        <taxon>Fungi</taxon>
        <taxon>Dikarya</taxon>
        <taxon>Basidiomycota</taxon>
        <taxon>Agaricomycotina</taxon>
        <taxon>Agaricomycetes</taxon>
        <taxon>Agaricomycetidae</taxon>
        <taxon>Boletales</taxon>
        <taxon>Suillineae</taxon>
        <taxon>Suillaceae</taxon>
        <taxon>Suillus</taxon>
    </lineage>
</organism>
<accession>A0A9P7J5E3</accession>
<dbReference type="Proteomes" id="UP000719766">
    <property type="component" value="Unassembled WGS sequence"/>
</dbReference>
<dbReference type="RefSeq" id="XP_041166262.1">
    <property type="nucleotide sequence ID" value="XM_041297122.1"/>
</dbReference>
<evidence type="ECO:0000313" key="1">
    <source>
        <dbReference type="EMBL" id="KAG1803916.1"/>
    </source>
</evidence>
<sequence length="140" mass="15814">MYSSICKLRLESCSSATAQNSISEIVQICHEACVAAQQEAAWRQEELRLYKLQLDNTQKEILRAQDILGVIEAQRDDAEAAATDTCSKARKLNEEHLIELAREEGRRLRYEEGIRCGRNTGYREGRVVVIDDGRSPMPCA</sequence>
<dbReference type="GeneID" id="64590886"/>
<evidence type="ECO:0000313" key="2">
    <source>
        <dbReference type="Proteomes" id="UP000719766"/>
    </source>
</evidence>
<dbReference type="EMBL" id="JABBWE010000004">
    <property type="protein sequence ID" value="KAG1803916.1"/>
    <property type="molecule type" value="Genomic_DNA"/>
</dbReference>
<keyword evidence="2" id="KW-1185">Reference proteome</keyword>
<protein>
    <submittedName>
        <fullName evidence="1">Uncharacterized protein</fullName>
    </submittedName>
</protein>
<dbReference type="AlphaFoldDB" id="A0A9P7J5E3"/>